<comment type="similarity">
    <text evidence="1">Belongs to the short-chain dehydrogenases/reductases (SDR) family.</text>
</comment>
<dbReference type="InterPro" id="IPR002347">
    <property type="entry name" value="SDR_fam"/>
</dbReference>
<keyword evidence="2" id="KW-0560">Oxidoreductase</keyword>
<dbReference type="PROSITE" id="PS00061">
    <property type="entry name" value="ADH_SHORT"/>
    <property type="match status" value="1"/>
</dbReference>
<dbReference type="PRINTS" id="PR00080">
    <property type="entry name" value="SDRFAMILY"/>
</dbReference>
<evidence type="ECO:0000256" key="1">
    <source>
        <dbReference type="ARBA" id="ARBA00006484"/>
    </source>
</evidence>
<gene>
    <name evidence="3" type="ORF">LX66_3109</name>
</gene>
<evidence type="ECO:0000256" key="2">
    <source>
        <dbReference type="ARBA" id="ARBA00023002"/>
    </source>
</evidence>
<dbReference type="EMBL" id="VLLG01000003">
    <property type="protein sequence ID" value="TWI89016.1"/>
    <property type="molecule type" value="Genomic_DNA"/>
</dbReference>
<keyword evidence="4" id="KW-1185">Reference proteome</keyword>
<accession>A0A562T7M3</accession>
<sequence length="258" mass="27689">MLLSDKVIFLTGGSMGIGFECARKYAEAGARVIVVANDAASLDATARQLGPAHEGILCDVSTPADVEAAIQQALDRYGRIDAIHNNAGIATPSKPLHLTTEDEWQRLFDVNLKGIYLTTRYGLAALQASRGCILNTSSLVGEIGQENHAAYTATKGAVNSLTKSMALDYAPFHIRVNAVAPAAVWTPMLRQWNSEQEHAAAMEAYLQHIHPLGYCPEGDVIADAGVFLLSEKARFITGCILQVSGGAELGYRSVLKYQ</sequence>
<organism evidence="3 4">
    <name type="scientific">Chitinophaga japonensis</name>
    <name type="common">Flexibacter japonensis</name>
    <dbReference type="NCBI Taxonomy" id="104662"/>
    <lineage>
        <taxon>Bacteria</taxon>
        <taxon>Pseudomonadati</taxon>
        <taxon>Bacteroidota</taxon>
        <taxon>Chitinophagia</taxon>
        <taxon>Chitinophagales</taxon>
        <taxon>Chitinophagaceae</taxon>
        <taxon>Chitinophaga</taxon>
    </lineage>
</organism>
<dbReference type="FunFam" id="3.40.50.720:FF:000084">
    <property type="entry name" value="Short-chain dehydrogenase reductase"/>
    <property type="match status" value="1"/>
</dbReference>
<evidence type="ECO:0000313" key="4">
    <source>
        <dbReference type="Proteomes" id="UP000316778"/>
    </source>
</evidence>
<evidence type="ECO:0000313" key="3">
    <source>
        <dbReference type="EMBL" id="TWI89016.1"/>
    </source>
</evidence>
<reference evidence="3 4" key="1">
    <citation type="journal article" date="2013" name="Stand. Genomic Sci.">
        <title>Genomic Encyclopedia of Type Strains, Phase I: The one thousand microbial genomes (KMG-I) project.</title>
        <authorList>
            <person name="Kyrpides N.C."/>
            <person name="Woyke T."/>
            <person name="Eisen J.A."/>
            <person name="Garrity G."/>
            <person name="Lilburn T.G."/>
            <person name="Beck B.J."/>
            <person name="Whitman W.B."/>
            <person name="Hugenholtz P."/>
            <person name="Klenk H.P."/>
        </authorList>
    </citation>
    <scope>NUCLEOTIDE SEQUENCE [LARGE SCALE GENOMIC DNA]</scope>
    <source>
        <strain evidence="3 4">DSM 13484</strain>
    </source>
</reference>
<dbReference type="CDD" id="cd05233">
    <property type="entry name" value="SDR_c"/>
    <property type="match status" value="1"/>
</dbReference>
<dbReference type="PANTHER" id="PTHR24321">
    <property type="entry name" value="DEHYDROGENASES, SHORT CHAIN"/>
    <property type="match status" value="1"/>
</dbReference>
<dbReference type="Gene3D" id="3.40.50.720">
    <property type="entry name" value="NAD(P)-binding Rossmann-like Domain"/>
    <property type="match status" value="1"/>
</dbReference>
<dbReference type="OrthoDB" id="597477at2"/>
<dbReference type="PANTHER" id="PTHR24321:SF8">
    <property type="entry name" value="ESTRADIOL 17-BETA-DEHYDROGENASE 8-RELATED"/>
    <property type="match status" value="1"/>
</dbReference>
<dbReference type="InterPro" id="IPR020904">
    <property type="entry name" value="Sc_DH/Rdtase_CS"/>
</dbReference>
<dbReference type="AlphaFoldDB" id="A0A562T7M3"/>
<dbReference type="RefSeq" id="WP_145715038.1">
    <property type="nucleotide sequence ID" value="NZ_BAAAFY010000001.1"/>
</dbReference>
<dbReference type="SUPFAM" id="SSF51735">
    <property type="entry name" value="NAD(P)-binding Rossmann-fold domains"/>
    <property type="match status" value="1"/>
</dbReference>
<proteinExistence type="inferred from homology"/>
<dbReference type="PRINTS" id="PR00081">
    <property type="entry name" value="GDHRDH"/>
</dbReference>
<protein>
    <submittedName>
        <fullName evidence="3">NAD(P)-dependent dehydrogenase (Short-subunit alcohol dehydrogenase family)</fullName>
    </submittedName>
</protein>
<dbReference type="InterPro" id="IPR036291">
    <property type="entry name" value="NAD(P)-bd_dom_sf"/>
</dbReference>
<name>A0A562T7M3_CHIJA</name>
<comment type="caution">
    <text evidence="3">The sequence shown here is derived from an EMBL/GenBank/DDBJ whole genome shotgun (WGS) entry which is preliminary data.</text>
</comment>
<dbReference type="Proteomes" id="UP000316778">
    <property type="component" value="Unassembled WGS sequence"/>
</dbReference>
<dbReference type="GO" id="GO:0016491">
    <property type="term" value="F:oxidoreductase activity"/>
    <property type="evidence" value="ECO:0007669"/>
    <property type="project" value="UniProtKB-KW"/>
</dbReference>
<dbReference type="Pfam" id="PF13561">
    <property type="entry name" value="adh_short_C2"/>
    <property type="match status" value="1"/>
</dbReference>